<dbReference type="EMBL" id="JAFEMO010000006">
    <property type="protein sequence ID" value="KAH7568672.1"/>
    <property type="molecule type" value="Genomic_DNA"/>
</dbReference>
<dbReference type="Pfam" id="PF00657">
    <property type="entry name" value="Lipase_GDSL"/>
    <property type="match status" value="1"/>
</dbReference>
<dbReference type="InterPro" id="IPR051238">
    <property type="entry name" value="GDSL_esterase/lipase"/>
</dbReference>
<dbReference type="InterPro" id="IPR035669">
    <property type="entry name" value="SGNH_plant_lipase-like"/>
</dbReference>
<evidence type="ECO:0000256" key="5">
    <source>
        <dbReference type="ARBA" id="ARBA00022801"/>
    </source>
</evidence>
<comment type="similarity">
    <text evidence="2">Belongs to the 'GDSL' lipolytic enzyme family.</text>
</comment>
<dbReference type="InterPro" id="IPR001087">
    <property type="entry name" value="GDSL"/>
</dbReference>
<evidence type="ECO:0000313" key="8">
    <source>
        <dbReference type="EMBL" id="KAH7568672.1"/>
    </source>
</evidence>
<evidence type="ECO:0000256" key="7">
    <source>
        <dbReference type="ARBA" id="ARBA00023098"/>
    </source>
</evidence>
<dbReference type="InterPro" id="IPR036514">
    <property type="entry name" value="SGNH_hydro_sf"/>
</dbReference>
<sequence length="552" mass="61630">MVTMLLDETEVRHENPDDVDCLAVGYFHHLFQDSSSCLYERLGAYTVLSGYWLARELENFSRGLSLGAWSCGGRETHCPVCQMKQDTTVHALWTCSTLKHICRLAHMTDIITPSCHHILDLMWSWKNKLKEEDFILLCIVLWMICFHCNRAIHRATLLPVDEVVKWSITYALDYHKAIGSGVVHRSNNITGVARWSPPAGVLKLNTDATLYVSSGAPIVPCYFIFGDSLVDSGNNNDLRTSAKANYGPYGIDFRKGPTGRFTNGRTTVDLIAERLGFENYIPPFATAKGVEILKGVNYASGSAGILDETGKNQGVCISLKKQVANYQTTVSHIVELLGSNKLANEHLNKCLYSFNIGSNDYINNYFMPQFFNSSKLYTPEEYAQLLVNQFSDQIRTIYKQGARKMYMVGAGLIGCTPNATLYYGTNGSLCVKEMNTAARLFNNHLRLAVEGLNKEFIDAKFVYVDQMKMMSQLSSSPPTVAIKGCCEVGENGLCIPDKPPCRNRNLSLFWDSFHPTEVVNIVQANKTLTSMDPSESYPINVLQLAQLPTTKT</sequence>
<keyword evidence="5" id="KW-0378">Hydrolase</keyword>
<gene>
    <name evidence="8" type="ORF">JRO89_XS06G0030800</name>
</gene>
<keyword evidence="9" id="KW-1185">Reference proteome</keyword>
<evidence type="ECO:0000256" key="1">
    <source>
        <dbReference type="ARBA" id="ARBA00004613"/>
    </source>
</evidence>
<comment type="caution">
    <text evidence="8">The sequence shown here is derived from an EMBL/GenBank/DDBJ whole genome shotgun (WGS) entry which is preliminary data.</text>
</comment>
<evidence type="ECO:0000256" key="6">
    <source>
        <dbReference type="ARBA" id="ARBA00022963"/>
    </source>
</evidence>
<accession>A0ABQ8HWD0</accession>
<organism evidence="8 9">
    <name type="scientific">Xanthoceras sorbifolium</name>
    <dbReference type="NCBI Taxonomy" id="99658"/>
    <lineage>
        <taxon>Eukaryota</taxon>
        <taxon>Viridiplantae</taxon>
        <taxon>Streptophyta</taxon>
        <taxon>Embryophyta</taxon>
        <taxon>Tracheophyta</taxon>
        <taxon>Spermatophyta</taxon>
        <taxon>Magnoliopsida</taxon>
        <taxon>eudicotyledons</taxon>
        <taxon>Gunneridae</taxon>
        <taxon>Pentapetalae</taxon>
        <taxon>rosids</taxon>
        <taxon>malvids</taxon>
        <taxon>Sapindales</taxon>
        <taxon>Sapindaceae</taxon>
        <taxon>Xanthoceroideae</taxon>
        <taxon>Xanthoceras</taxon>
    </lineage>
</organism>
<keyword evidence="4" id="KW-0732">Signal</keyword>
<evidence type="ECO:0000256" key="3">
    <source>
        <dbReference type="ARBA" id="ARBA00022525"/>
    </source>
</evidence>
<dbReference type="Proteomes" id="UP000827721">
    <property type="component" value="Unassembled WGS sequence"/>
</dbReference>
<evidence type="ECO:0000313" key="9">
    <source>
        <dbReference type="Proteomes" id="UP000827721"/>
    </source>
</evidence>
<dbReference type="Gene3D" id="3.40.50.1110">
    <property type="entry name" value="SGNH hydrolase"/>
    <property type="match status" value="1"/>
</dbReference>
<keyword evidence="7" id="KW-0443">Lipid metabolism</keyword>
<keyword evidence="6" id="KW-0442">Lipid degradation</keyword>
<dbReference type="PANTHER" id="PTHR45650">
    <property type="entry name" value="GDSL-LIKE LIPASE/ACYLHYDROLASE-RELATED"/>
    <property type="match status" value="1"/>
</dbReference>
<name>A0ABQ8HWD0_9ROSI</name>
<evidence type="ECO:0000256" key="2">
    <source>
        <dbReference type="ARBA" id="ARBA00008668"/>
    </source>
</evidence>
<evidence type="ECO:0000256" key="4">
    <source>
        <dbReference type="ARBA" id="ARBA00022729"/>
    </source>
</evidence>
<proteinExistence type="inferred from homology"/>
<comment type="subcellular location">
    <subcellularLocation>
        <location evidence="1">Secreted</location>
    </subcellularLocation>
</comment>
<dbReference type="PANTHER" id="PTHR45650:SF9">
    <property type="entry name" value="SGNH HYDROLASE-TYPE ESTERASE DOMAIN-CONTAINING PROTEIN"/>
    <property type="match status" value="1"/>
</dbReference>
<protein>
    <recommendedName>
        <fullName evidence="10">GDSL esterase/lipase</fullName>
    </recommendedName>
</protein>
<evidence type="ECO:0008006" key="10">
    <source>
        <dbReference type="Google" id="ProtNLM"/>
    </source>
</evidence>
<dbReference type="CDD" id="cd01837">
    <property type="entry name" value="SGNH_plant_lipase_like"/>
    <property type="match status" value="1"/>
</dbReference>
<keyword evidence="3" id="KW-0964">Secreted</keyword>
<reference evidence="8 9" key="1">
    <citation type="submission" date="2021-02" db="EMBL/GenBank/DDBJ databases">
        <title>Plant Genome Project.</title>
        <authorList>
            <person name="Zhang R.-G."/>
        </authorList>
    </citation>
    <scope>NUCLEOTIDE SEQUENCE [LARGE SCALE GENOMIC DNA]</scope>
    <source>
        <tissue evidence="8">Leaves</tissue>
    </source>
</reference>